<dbReference type="GO" id="GO:0061630">
    <property type="term" value="F:ubiquitin protein ligase activity"/>
    <property type="evidence" value="ECO:0007669"/>
    <property type="project" value="TreeGrafter"/>
</dbReference>
<dbReference type="PROSITE" id="PS51015">
    <property type="entry name" value="YDG"/>
    <property type="match status" value="1"/>
</dbReference>
<dbReference type="SUPFAM" id="SSF88697">
    <property type="entry name" value="PUA domain-like"/>
    <property type="match status" value="1"/>
</dbReference>
<evidence type="ECO:0000256" key="1">
    <source>
        <dbReference type="ARBA" id="ARBA00023242"/>
    </source>
</evidence>
<evidence type="ECO:0000313" key="6">
    <source>
        <dbReference type="Proteomes" id="UP001175226"/>
    </source>
</evidence>
<dbReference type="GO" id="GO:0005634">
    <property type="term" value="C:nucleus"/>
    <property type="evidence" value="ECO:0007669"/>
    <property type="project" value="UniProtKB-SubCell"/>
</dbReference>
<evidence type="ECO:0000259" key="4">
    <source>
        <dbReference type="PROSITE" id="PS51015"/>
    </source>
</evidence>
<sequence>MSPWKMRQADKGKGLPIRGTLTSRKQYQYLFMTGPAISLSLRFPFDTRTCTLTSLSESRQRADTEKASEGSSKITGLSWMSRSEKGTRRLSSSRTSGDIDGQPVGTRYVNRALLLEAGMHGSIRRGIYSFKETARSVVLSDGYEEFNKDKGNKIRLCGEGGRSKDGKMQVKDQEYTHGNKALQNTMQSGEPVRVIRGYKLDSKYAPRNGFRYDGLYIVIECYEKRDENGYRIILFKLERLPGQLPIGVRSAFWAYPDSDVPSLKDVLAHPPSDWQQISVN</sequence>
<accession>A0AA39ITP1</accession>
<gene>
    <name evidence="5" type="ORF">EV421DRAFT_532560</name>
</gene>
<protein>
    <submittedName>
        <fullName evidence="5">PUA-like domain-containing protein</fullName>
    </submittedName>
</protein>
<dbReference type="Gene3D" id="2.30.280.10">
    <property type="entry name" value="SRA-YDG"/>
    <property type="match status" value="1"/>
</dbReference>
<dbReference type="Proteomes" id="UP001175226">
    <property type="component" value="Unassembled WGS sequence"/>
</dbReference>
<comment type="subcellular location">
    <subcellularLocation>
        <location evidence="2">Nucleus</location>
    </subcellularLocation>
</comment>
<keyword evidence="1 2" id="KW-0539">Nucleus</keyword>
<dbReference type="EMBL" id="JAUEPT010000225">
    <property type="protein sequence ID" value="KAK0429645.1"/>
    <property type="molecule type" value="Genomic_DNA"/>
</dbReference>
<feature type="domain" description="YDG" evidence="4">
    <location>
        <begin position="97"/>
        <end position="239"/>
    </location>
</feature>
<dbReference type="PANTHER" id="PTHR14140">
    <property type="entry name" value="E3 UBIQUITIN-PROTEIN LIGASE UHRF-RELATED"/>
    <property type="match status" value="1"/>
</dbReference>
<dbReference type="InterPro" id="IPR003105">
    <property type="entry name" value="SRA_YDG"/>
</dbReference>
<dbReference type="AlphaFoldDB" id="A0AA39ITP1"/>
<dbReference type="GO" id="GO:0016567">
    <property type="term" value="P:protein ubiquitination"/>
    <property type="evidence" value="ECO:0007669"/>
    <property type="project" value="TreeGrafter"/>
</dbReference>
<dbReference type="PANTHER" id="PTHR14140:SF27">
    <property type="entry name" value="OS04G0289800 PROTEIN"/>
    <property type="match status" value="1"/>
</dbReference>
<evidence type="ECO:0000313" key="5">
    <source>
        <dbReference type="EMBL" id="KAK0429645.1"/>
    </source>
</evidence>
<dbReference type="InterPro" id="IPR036987">
    <property type="entry name" value="SRA-YDG_sf"/>
</dbReference>
<evidence type="ECO:0000256" key="2">
    <source>
        <dbReference type="PROSITE-ProRule" id="PRU00358"/>
    </source>
</evidence>
<dbReference type="InterPro" id="IPR015947">
    <property type="entry name" value="PUA-like_sf"/>
</dbReference>
<proteinExistence type="predicted"/>
<dbReference type="InterPro" id="IPR045134">
    <property type="entry name" value="UHRF1/2-like"/>
</dbReference>
<name>A0AA39ITP1_9AGAR</name>
<keyword evidence="6" id="KW-1185">Reference proteome</keyword>
<organism evidence="5 6">
    <name type="scientific">Armillaria borealis</name>
    <dbReference type="NCBI Taxonomy" id="47425"/>
    <lineage>
        <taxon>Eukaryota</taxon>
        <taxon>Fungi</taxon>
        <taxon>Dikarya</taxon>
        <taxon>Basidiomycota</taxon>
        <taxon>Agaricomycotina</taxon>
        <taxon>Agaricomycetes</taxon>
        <taxon>Agaricomycetidae</taxon>
        <taxon>Agaricales</taxon>
        <taxon>Marasmiineae</taxon>
        <taxon>Physalacriaceae</taxon>
        <taxon>Armillaria</taxon>
    </lineage>
</organism>
<reference evidence="5" key="1">
    <citation type="submission" date="2023-06" db="EMBL/GenBank/DDBJ databases">
        <authorList>
            <consortium name="Lawrence Berkeley National Laboratory"/>
            <person name="Ahrendt S."/>
            <person name="Sahu N."/>
            <person name="Indic B."/>
            <person name="Wong-Bajracharya J."/>
            <person name="Merenyi Z."/>
            <person name="Ke H.-M."/>
            <person name="Monk M."/>
            <person name="Kocsube S."/>
            <person name="Drula E."/>
            <person name="Lipzen A."/>
            <person name="Balint B."/>
            <person name="Henrissat B."/>
            <person name="Andreopoulos B."/>
            <person name="Martin F.M."/>
            <person name="Harder C.B."/>
            <person name="Rigling D."/>
            <person name="Ford K.L."/>
            <person name="Foster G.D."/>
            <person name="Pangilinan J."/>
            <person name="Papanicolaou A."/>
            <person name="Barry K."/>
            <person name="LaButti K."/>
            <person name="Viragh M."/>
            <person name="Koriabine M."/>
            <person name="Yan M."/>
            <person name="Riley R."/>
            <person name="Champramary S."/>
            <person name="Plett K.L."/>
            <person name="Tsai I.J."/>
            <person name="Slot J."/>
            <person name="Sipos G."/>
            <person name="Plett J."/>
            <person name="Nagy L.G."/>
            <person name="Grigoriev I.V."/>
        </authorList>
    </citation>
    <scope>NUCLEOTIDE SEQUENCE</scope>
    <source>
        <strain evidence="5">FPL87.14</strain>
    </source>
</reference>
<comment type="caution">
    <text evidence="5">The sequence shown here is derived from an EMBL/GenBank/DDBJ whole genome shotgun (WGS) entry which is preliminary data.</text>
</comment>
<evidence type="ECO:0000256" key="3">
    <source>
        <dbReference type="SAM" id="MobiDB-lite"/>
    </source>
</evidence>
<dbReference type="SMART" id="SM00466">
    <property type="entry name" value="SRA"/>
    <property type="match status" value="1"/>
</dbReference>
<dbReference type="GO" id="GO:0044027">
    <property type="term" value="P:negative regulation of gene expression via chromosomal CpG island methylation"/>
    <property type="evidence" value="ECO:0007669"/>
    <property type="project" value="TreeGrafter"/>
</dbReference>
<dbReference type="Pfam" id="PF02182">
    <property type="entry name" value="SAD_SRA"/>
    <property type="match status" value="1"/>
</dbReference>
<feature type="region of interest" description="Disordered" evidence="3">
    <location>
        <begin position="78"/>
        <end position="102"/>
    </location>
</feature>